<dbReference type="InterPro" id="IPR008984">
    <property type="entry name" value="SMAD_FHA_dom_sf"/>
</dbReference>
<dbReference type="AlphaFoldDB" id="A0A512BBV9"/>
<evidence type="ECO:0000313" key="2">
    <source>
        <dbReference type="Proteomes" id="UP000321513"/>
    </source>
</evidence>
<organism evidence="1 2">
    <name type="scientific">Segetibacter aerophilus</name>
    <dbReference type="NCBI Taxonomy" id="670293"/>
    <lineage>
        <taxon>Bacteria</taxon>
        <taxon>Pseudomonadati</taxon>
        <taxon>Bacteroidota</taxon>
        <taxon>Chitinophagia</taxon>
        <taxon>Chitinophagales</taxon>
        <taxon>Chitinophagaceae</taxon>
        <taxon>Segetibacter</taxon>
    </lineage>
</organism>
<accession>A0A512BBV9</accession>
<comment type="caution">
    <text evidence="1">The sequence shown here is derived from an EMBL/GenBank/DDBJ whole genome shotgun (WGS) entry which is preliminary data.</text>
</comment>
<dbReference type="RefSeq" id="WP_147203582.1">
    <property type="nucleotide sequence ID" value="NZ_BJYT01000006.1"/>
</dbReference>
<sequence>MFDIFKSRPTDIKGIRASLLQFIKEQFQKVEGGEGSNIKGLCLYINCSDEEKHLYEGAVYADEENRFKEEEVQRIADDYAIALPASWTFQIEFVDEIPVEALKAPGLNAGLFISTKKKPKVSQDATAYIRVLVGEAEKEVYTISSSRGKINIGREKRAQTADGFMRENHIAFPDNSKDESNRSVSRQHAHIEWDAENAAFYLYADEGGIPPNNKMKVRTEGGVPIKLQTTEIGHRLQEGDQIILGESALLEFRTSPVDN</sequence>
<evidence type="ECO:0000313" key="1">
    <source>
        <dbReference type="EMBL" id="GEO09461.1"/>
    </source>
</evidence>
<name>A0A512BBV9_9BACT</name>
<keyword evidence="2" id="KW-1185">Reference proteome</keyword>
<dbReference type="CDD" id="cd00060">
    <property type="entry name" value="FHA"/>
    <property type="match status" value="1"/>
</dbReference>
<gene>
    <name evidence="1" type="ORF">SAE01_19570</name>
</gene>
<dbReference type="Gene3D" id="2.60.200.20">
    <property type="match status" value="1"/>
</dbReference>
<dbReference type="EMBL" id="BJYT01000006">
    <property type="protein sequence ID" value="GEO09461.1"/>
    <property type="molecule type" value="Genomic_DNA"/>
</dbReference>
<reference evidence="1 2" key="1">
    <citation type="submission" date="2019-07" db="EMBL/GenBank/DDBJ databases">
        <title>Whole genome shotgun sequence of Segetibacter aerophilus NBRC 106135.</title>
        <authorList>
            <person name="Hosoyama A."/>
            <person name="Uohara A."/>
            <person name="Ohji S."/>
            <person name="Ichikawa N."/>
        </authorList>
    </citation>
    <scope>NUCLEOTIDE SEQUENCE [LARGE SCALE GENOMIC DNA]</scope>
    <source>
        <strain evidence="1 2">NBRC 106135</strain>
    </source>
</reference>
<dbReference type="SUPFAM" id="SSF49879">
    <property type="entry name" value="SMAD/FHA domain"/>
    <property type="match status" value="1"/>
</dbReference>
<dbReference type="OrthoDB" id="944636at2"/>
<proteinExistence type="predicted"/>
<protein>
    <submittedName>
        <fullName evidence="1">Uncharacterized protein</fullName>
    </submittedName>
</protein>
<dbReference type="Proteomes" id="UP000321513">
    <property type="component" value="Unassembled WGS sequence"/>
</dbReference>